<sequence>MNTNQTTSSVRQTAINGLAIVGFIALVVAGIWLAVYSTRFVPAVVNRMGSAAVYLGSVFSPAPEPAISVVSTPVASTTLSFDTETAPLASTTTTTTTASPKPAETAAGVKTNGTYSIGTVPATVTPYGLSDLAITISAVGYLTTASTDSFVTSSTVPDNERPAIKFTIKNIGTNWSGTWRFDASVPTRTSYVFKSEPQQSLAPGDSIDYTLGFDRAKTGSDQPISITVDFSHAVPESNENNNNITASFNIL</sequence>
<organism evidence="3 4">
    <name type="scientific">Candidatus Kaiserbacteria bacterium RIFCSPHIGHO2_02_FULL_54_22</name>
    <dbReference type="NCBI Taxonomy" id="1798495"/>
    <lineage>
        <taxon>Bacteria</taxon>
        <taxon>Candidatus Kaiseribacteriota</taxon>
    </lineage>
</organism>
<name>A0A1F6DMR0_9BACT</name>
<dbReference type="STRING" id="1798495.A3C19_03385"/>
<dbReference type="AlphaFoldDB" id="A0A1F6DMR0"/>
<protein>
    <recommendedName>
        <fullName evidence="2">CARDB domain-containing protein</fullName>
    </recommendedName>
</protein>
<evidence type="ECO:0000256" key="1">
    <source>
        <dbReference type="SAM" id="Phobius"/>
    </source>
</evidence>
<dbReference type="InterPro" id="IPR013783">
    <property type="entry name" value="Ig-like_fold"/>
</dbReference>
<dbReference type="Pfam" id="PF07705">
    <property type="entry name" value="CARDB"/>
    <property type="match status" value="1"/>
</dbReference>
<comment type="caution">
    <text evidence="3">The sequence shown here is derived from an EMBL/GenBank/DDBJ whole genome shotgun (WGS) entry which is preliminary data.</text>
</comment>
<reference evidence="3 4" key="1">
    <citation type="journal article" date="2016" name="Nat. Commun.">
        <title>Thousands of microbial genomes shed light on interconnected biogeochemical processes in an aquifer system.</title>
        <authorList>
            <person name="Anantharaman K."/>
            <person name="Brown C.T."/>
            <person name="Hug L.A."/>
            <person name="Sharon I."/>
            <person name="Castelle C.J."/>
            <person name="Probst A.J."/>
            <person name="Thomas B.C."/>
            <person name="Singh A."/>
            <person name="Wilkins M.J."/>
            <person name="Karaoz U."/>
            <person name="Brodie E.L."/>
            <person name="Williams K.H."/>
            <person name="Hubbard S.S."/>
            <person name="Banfield J.F."/>
        </authorList>
    </citation>
    <scope>NUCLEOTIDE SEQUENCE [LARGE SCALE GENOMIC DNA]</scope>
</reference>
<accession>A0A1F6DMR0</accession>
<dbReference type="Gene3D" id="2.60.40.10">
    <property type="entry name" value="Immunoglobulins"/>
    <property type="match status" value="1"/>
</dbReference>
<feature type="transmembrane region" description="Helical" evidence="1">
    <location>
        <begin position="15"/>
        <end position="38"/>
    </location>
</feature>
<dbReference type="EMBL" id="MFLI01000004">
    <property type="protein sequence ID" value="OGG62718.1"/>
    <property type="molecule type" value="Genomic_DNA"/>
</dbReference>
<feature type="domain" description="CARDB" evidence="2">
    <location>
        <begin position="151"/>
        <end position="245"/>
    </location>
</feature>
<proteinExistence type="predicted"/>
<keyword evidence="1" id="KW-0812">Transmembrane</keyword>
<evidence type="ECO:0000259" key="2">
    <source>
        <dbReference type="Pfam" id="PF07705"/>
    </source>
</evidence>
<keyword evidence="1" id="KW-1133">Transmembrane helix</keyword>
<dbReference type="Proteomes" id="UP000178532">
    <property type="component" value="Unassembled WGS sequence"/>
</dbReference>
<dbReference type="InterPro" id="IPR011635">
    <property type="entry name" value="CARDB"/>
</dbReference>
<keyword evidence="1" id="KW-0472">Membrane</keyword>
<evidence type="ECO:0000313" key="4">
    <source>
        <dbReference type="Proteomes" id="UP000178532"/>
    </source>
</evidence>
<gene>
    <name evidence="3" type="ORF">A3C19_03385</name>
</gene>
<evidence type="ECO:0000313" key="3">
    <source>
        <dbReference type="EMBL" id="OGG62718.1"/>
    </source>
</evidence>